<name>A0A0D9WSW9_9ORYZ</name>
<protein>
    <submittedName>
        <fullName evidence="2">Uncharacterized protein</fullName>
    </submittedName>
</protein>
<reference evidence="2 3" key="1">
    <citation type="submission" date="2012-08" db="EMBL/GenBank/DDBJ databases">
        <title>Oryza genome evolution.</title>
        <authorList>
            <person name="Wing R.A."/>
        </authorList>
    </citation>
    <scope>NUCLEOTIDE SEQUENCE</scope>
</reference>
<keyword evidence="3" id="KW-1185">Reference proteome</keyword>
<dbReference type="HOGENOM" id="CLU_2281510_0_0_1"/>
<feature type="region of interest" description="Disordered" evidence="1">
    <location>
        <begin position="19"/>
        <end position="40"/>
    </location>
</feature>
<accession>A0A0D9WSW9</accession>
<dbReference type="EnsemblPlants" id="LPERR06G19680.1">
    <property type="protein sequence ID" value="LPERR06G19680.1"/>
    <property type="gene ID" value="LPERR06G19680"/>
</dbReference>
<proteinExistence type="predicted"/>
<dbReference type="Gramene" id="LPERR06G19680.1">
    <property type="protein sequence ID" value="LPERR06G19680.1"/>
    <property type="gene ID" value="LPERR06G19680"/>
</dbReference>
<organism evidence="2 3">
    <name type="scientific">Leersia perrieri</name>
    <dbReference type="NCBI Taxonomy" id="77586"/>
    <lineage>
        <taxon>Eukaryota</taxon>
        <taxon>Viridiplantae</taxon>
        <taxon>Streptophyta</taxon>
        <taxon>Embryophyta</taxon>
        <taxon>Tracheophyta</taxon>
        <taxon>Spermatophyta</taxon>
        <taxon>Magnoliopsida</taxon>
        <taxon>Liliopsida</taxon>
        <taxon>Poales</taxon>
        <taxon>Poaceae</taxon>
        <taxon>BOP clade</taxon>
        <taxon>Oryzoideae</taxon>
        <taxon>Oryzeae</taxon>
        <taxon>Oryzinae</taxon>
        <taxon>Leersia</taxon>
    </lineage>
</organism>
<reference evidence="2" key="3">
    <citation type="submission" date="2015-04" db="UniProtKB">
        <authorList>
            <consortium name="EnsemblPlants"/>
        </authorList>
    </citation>
    <scope>IDENTIFICATION</scope>
</reference>
<reference evidence="3" key="2">
    <citation type="submission" date="2013-12" db="EMBL/GenBank/DDBJ databases">
        <authorList>
            <person name="Yu Y."/>
            <person name="Lee S."/>
            <person name="de Baynast K."/>
            <person name="Wissotski M."/>
            <person name="Liu L."/>
            <person name="Talag J."/>
            <person name="Goicoechea J."/>
            <person name="Angelova A."/>
            <person name="Jetty R."/>
            <person name="Kudrna D."/>
            <person name="Golser W."/>
            <person name="Rivera L."/>
            <person name="Zhang J."/>
            <person name="Wing R."/>
        </authorList>
    </citation>
    <scope>NUCLEOTIDE SEQUENCE</scope>
</reference>
<evidence type="ECO:0000313" key="3">
    <source>
        <dbReference type="Proteomes" id="UP000032180"/>
    </source>
</evidence>
<evidence type="ECO:0000313" key="2">
    <source>
        <dbReference type="EnsemblPlants" id="LPERR06G19680.1"/>
    </source>
</evidence>
<evidence type="ECO:0000256" key="1">
    <source>
        <dbReference type="SAM" id="MobiDB-lite"/>
    </source>
</evidence>
<dbReference type="Proteomes" id="UP000032180">
    <property type="component" value="Chromosome 6"/>
</dbReference>
<dbReference type="AlphaFoldDB" id="A0A0D9WSW9"/>
<sequence length="102" mass="11630">MTCRMHRIEEPRGFISHTTPKRKFEKSRCGTKGAHGSLPPERSWSQLLCAWPAAAAAATLSLDYLERRRARSSEEETKKRKGMRRETWRCAGAATLRGLRVC</sequence>